<evidence type="ECO:0000256" key="2">
    <source>
        <dbReference type="ARBA" id="ARBA00022475"/>
    </source>
</evidence>
<keyword evidence="2" id="KW-1003">Cell membrane</keyword>
<keyword evidence="5 7" id="KW-0472">Membrane</keyword>
<feature type="transmembrane region" description="Helical" evidence="7">
    <location>
        <begin position="339"/>
        <end position="360"/>
    </location>
</feature>
<keyword evidence="4 7" id="KW-1133">Transmembrane helix</keyword>
<evidence type="ECO:0000256" key="7">
    <source>
        <dbReference type="SAM" id="Phobius"/>
    </source>
</evidence>
<gene>
    <name evidence="8" type="ORF">H9870_07250</name>
</gene>
<feature type="transmembrane region" description="Helical" evidence="7">
    <location>
        <begin position="124"/>
        <end position="147"/>
    </location>
</feature>
<evidence type="ECO:0000256" key="3">
    <source>
        <dbReference type="ARBA" id="ARBA00022692"/>
    </source>
</evidence>
<dbReference type="Pfam" id="PF03631">
    <property type="entry name" value="Virul_fac_BrkB"/>
    <property type="match status" value="1"/>
</dbReference>
<sequence length="363" mass="38861">MARTTTAADPDKLDDHGIERSTDDSPGAIDAYRDKWPWFDHVMRMNERYGDQGGNHFAAGITYFSVLSIFPLVMLVFATVAMVLAGNEDLMNDITDSITESAGDDLGATLNDIIQGAVDQRGSVFGIGLVLALWTGLGWMANLRLGVSEMWKVDGKPASFISGKISDLIGLLGLLLSLVIAFGVTAIGSSGFTRDLLELIGLGDIPGIRFIVWIVALIVALIANWIVFFWLMMYLPRTRVPRAAAARAAVIGAIAFELIKQFATLLFSNALSSPAAAAFGPIIGIMVMLYLIWRIVLYLSAWTATTPEALALMVPDAPPPAVIRVRQEVRPGSRQVSRAGLVGVGTAAGAAAVGLVGRAFRKK</sequence>
<organism evidence="8 9">
    <name type="scientific">Candidatus Corynebacterium avicola</name>
    <dbReference type="NCBI Taxonomy" id="2838527"/>
    <lineage>
        <taxon>Bacteria</taxon>
        <taxon>Bacillati</taxon>
        <taxon>Actinomycetota</taxon>
        <taxon>Actinomycetes</taxon>
        <taxon>Mycobacteriales</taxon>
        <taxon>Corynebacteriaceae</taxon>
        <taxon>Corynebacterium</taxon>
    </lineage>
</organism>
<dbReference type="InterPro" id="IPR017039">
    <property type="entry name" value="Virul_fac_BrkB"/>
</dbReference>
<evidence type="ECO:0000313" key="8">
    <source>
        <dbReference type="EMBL" id="HIW91438.1"/>
    </source>
</evidence>
<dbReference type="GO" id="GO:0005886">
    <property type="term" value="C:plasma membrane"/>
    <property type="evidence" value="ECO:0007669"/>
    <property type="project" value="UniProtKB-SubCell"/>
</dbReference>
<feature type="transmembrane region" description="Helical" evidence="7">
    <location>
        <begin position="244"/>
        <end position="263"/>
    </location>
</feature>
<feature type="compositionally biased region" description="Basic and acidic residues" evidence="6">
    <location>
        <begin position="9"/>
        <end position="23"/>
    </location>
</feature>
<evidence type="ECO:0000256" key="5">
    <source>
        <dbReference type="ARBA" id="ARBA00023136"/>
    </source>
</evidence>
<protein>
    <submittedName>
        <fullName evidence="8">YihY/virulence factor BrkB family protein</fullName>
    </submittedName>
</protein>
<dbReference type="EMBL" id="DXGC01000068">
    <property type="protein sequence ID" value="HIW91438.1"/>
    <property type="molecule type" value="Genomic_DNA"/>
</dbReference>
<dbReference type="PANTHER" id="PTHR30213">
    <property type="entry name" value="INNER MEMBRANE PROTEIN YHJD"/>
    <property type="match status" value="1"/>
</dbReference>
<dbReference type="Proteomes" id="UP000824190">
    <property type="component" value="Unassembled WGS sequence"/>
</dbReference>
<keyword evidence="3 7" id="KW-0812">Transmembrane</keyword>
<evidence type="ECO:0000313" key="9">
    <source>
        <dbReference type="Proteomes" id="UP000824190"/>
    </source>
</evidence>
<name>A0A9D1UL75_9CORY</name>
<comment type="caution">
    <text evidence="8">The sequence shown here is derived from an EMBL/GenBank/DDBJ whole genome shotgun (WGS) entry which is preliminary data.</text>
</comment>
<reference evidence="8" key="2">
    <citation type="submission" date="2021-04" db="EMBL/GenBank/DDBJ databases">
        <authorList>
            <person name="Gilroy R."/>
        </authorList>
    </citation>
    <scope>NUCLEOTIDE SEQUENCE</scope>
    <source>
        <strain evidence="8">CHK32-1732</strain>
    </source>
</reference>
<proteinExistence type="predicted"/>
<evidence type="ECO:0000256" key="6">
    <source>
        <dbReference type="SAM" id="MobiDB-lite"/>
    </source>
</evidence>
<dbReference type="AlphaFoldDB" id="A0A9D1UL75"/>
<feature type="transmembrane region" description="Helical" evidence="7">
    <location>
        <begin position="57"/>
        <end position="85"/>
    </location>
</feature>
<feature type="region of interest" description="Disordered" evidence="6">
    <location>
        <begin position="1"/>
        <end position="28"/>
    </location>
</feature>
<evidence type="ECO:0000256" key="1">
    <source>
        <dbReference type="ARBA" id="ARBA00004651"/>
    </source>
</evidence>
<feature type="transmembrane region" description="Helical" evidence="7">
    <location>
        <begin position="275"/>
        <end position="293"/>
    </location>
</feature>
<reference evidence="8" key="1">
    <citation type="journal article" date="2021" name="PeerJ">
        <title>Extensive microbial diversity within the chicken gut microbiome revealed by metagenomics and culture.</title>
        <authorList>
            <person name="Gilroy R."/>
            <person name="Ravi A."/>
            <person name="Getino M."/>
            <person name="Pursley I."/>
            <person name="Horton D.L."/>
            <person name="Alikhan N.F."/>
            <person name="Baker D."/>
            <person name="Gharbi K."/>
            <person name="Hall N."/>
            <person name="Watson M."/>
            <person name="Adriaenssens E.M."/>
            <person name="Foster-Nyarko E."/>
            <person name="Jarju S."/>
            <person name="Secka A."/>
            <person name="Antonio M."/>
            <person name="Oren A."/>
            <person name="Chaudhuri R.R."/>
            <person name="La Ragione R."/>
            <person name="Hildebrand F."/>
            <person name="Pallen M.J."/>
        </authorList>
    </citation>
    <scope>NUCLEOTIDE SEQUENCE</scope>
    <source>
        <strain evidence="8">CHK32-1732</strain>
    </source>
</reference>
<feature type="transmembrane region" description="Helical" evidence="7">
    <location>
        <begin position="168"/>
        <end position="190"/>
    </location>
</feature>
<accession>A0A9D1UL75</accession>
<evidence type="ECO:0000256" key="4">
    <source>
        <dbReference type="ARBA" id="ARBA00022989"/>
    </source>
</evidence>
<dbReference type="PANTHER" id="PTHR30213:SF1">
    <property type="entry name" value="INNER MEMBRANE PROTEIN YHJD"/>
    <property type="match status" value="1"/>
</dbReference>
<comment type="subcellular location">
    <subcellularLocation>
        <location evidence="1">Cell membrane</location>
        <topology evidence="1">Multi-pass membrane protein</topology>
    </subcellularLocation>
</comment>
<feature type="transmembrane region" description="Helical" evidence="7">
    <location>
        <begin position="210"/>
        <end position="232"/>
    </location>
</feature>